<evidence type="ECO:0000256" key="7">
    <source>
        <dbReference type="ARBA" id="ARBA00022840"/>
    </source>
</evidence>
<keyword evidence="6" id="KW-0862">Zinc</keyword>
<dbReference type="SUPFAM" id="SSF47323">
    <property type="entry name" value="Anticodon-binding domain of a subclass of class I aminoacyl-tRNA synthetases"/>
    <property type="match status" value="1"/>
</dbReference>
<evidence type="ECO:0000256" key="2">
    <source>
        <dbReference type="ARBA" id="ARBA00004496"/>
    </source>
</evidence>
<feature type="non-terminal residue" evidence="10">
    <location>
        <position position="1"/>
    </location>
</feature>
<dbReference type="InterPro" id="IPR015273">
    <property type="entry name" value="Cys-tRNA-synt_Ia_DALR"/>
</dbReference>
<keyword evidence="4" id="KW-0479">Metal-binding</keyword>
<dbReference type="InterPro" id="IPR009080">
    <property type="entry name" value="tRNAsynth_Ia_anticodon-bd"/>
</dbReference>
<dbReference type="GO" id="GO:0046872">
    <property type="term" value="F:metal ion binding"/>
    <property type="evidence" value="ECO:0007669"/>
    <property type="project" value="UniProtKB-KW"/>
</dbReference>
<reference evidence="10" key="1">
    <citation type="journal article" date="2014" name="Front. Microbiol.">
        <title>High frequency of phylogenetically diverse reductive dehalogenase-homologous genes in deep subseafloor sedimentary metagenomes.</title>
        <authorList>
            <person name="Kawai M."/>
            <person name="Futagami T."/>
            <person name="Toyoda A."/>
            <person name="Takaki Y."/>
            <person name="Nishi S."/>
            <person name="Hori S."/>
            <person name="Arai W."/>
            <person name="Tsubouchi T."/>
            <person name="Morono Y."/>
            <person name="Uchiyama I."/>
            <person name="Ito T."/>
            <person name="Fujiyama A."/>
            <person name="Inagaki F."/>
            <person name="Takami H."/>
        </authorList>
    </citation>
    <scope>NUCLEOTIDE SEQUENCE</scope>
    <source>
        <strain evidence="10">Expedition CK06-06</strain>
    </source>
</reference>
<dbReference type="InterPro" id="IPR024909">
    <property type="entry name" value="Cys-tRNA/MSH_ligase"/>
</dbReference>
<sequence length="248" mass="28241">HHENEIAQAKCGHPDEDFARIWMHNEWVTLDGAKMAKSGRSFKVRDVLKDADPEVVRLFLLSAHYRKPVDFTFDKLEELSKAKGRVIEAFNGLAGFLKWRAEERSENWLRTWSHWNDLHNFNHDEFQKRMSRGGPDAKVDLGDTFSERLVDAARRNLYFAHEVLADDFNTQGAIGFLMLLANRIGAYLPSMTIESDEDFTAANIALGALVHLTEILGILKTERESLYLVLEERVELAKGKGNEAALEG</sequence>
<dbReference type="Gene3D" id="3.40.50.620">
    <property type="entry name" value="HUPs"/>
    <property type="match status" value="1"/>
</dbReference>
<dbReference type="EMBL" id="BARS01045538">
    <property type="protein sequence ID" value="GAG33869.1"/>
    <property type="molecule type" value="Genomic_DNA"/>
</dbReference>
<evidence type="ECO:0000256" key="3">
    <source>
        <dbReference type="ARBA" id="ARBA00022598"/>
    </source>
</evidence>
<feature type="domain" description="tRNA synthetases class I catalytic" evidence="8">
    <location>
        <begin position="1"/>
        <end position="78"/>
    </location>
</feature>
<evidence type="ECO:0000256" key="4">
    <source>
        <dbReference type="ARBA" id="ARBA00022723"/>
    </source>
</evidence>
<dbReference type="GO" id="GO:0006423">
    <property type="term" value="P:cysteinyl-tRNA aminoacylation"/>
    <property type="evidence" value="ECO:0007669"/>
    <property type="project" value="InterPro"/>
</dbReference>
<dbReference type="Pfam" id="PF01406">
    <property type="entry name" value="tRNA-synt_1e"/>
    <property type="match status" value="1"/>
</dbReference>
<keyword evidence="7" id="KW-0067">ATP-binding</keyword>
<comment type="caution">
    <text evidence="10">The sequence shown here is derived from an EMBL/GenBank/DDBJ whole genome shotgun (WGS) entry which is preliminary data.</text>
</comment>
<dbReference type="SUPFAM" id="SSF52374">
    <property type="entry name" value="Nucleotidylyl transferase"/>
    <property type="match status" value="1"/>
</dbReference>
<dbReference type="PANTHER" id="PTHR10890:SF3">
    <property type="entry name" value="CYSTEINE--TRNA LIGASE, CYTOPLASMIC"/>
    <property type="match status" value="1"/>
</dbReference>
<protein>
    <submittedName>
        <fullName evidence="10">Uncharacterized protein</fullName>
    </submittedName>
</protein>
<name>X0WSD6_9ZZZZ</name>
<dbReference type="Pfam" id="PF09190">
    <property type="entry name" value="DALR_2"/>
    <property type="match status" value="1"/>
</dbReference>
<evidence type="ECO:0000313" key="10">
    <source>
        <dbReference type="EMBL" id="GAG33869.1"/>
    </source>
</evidence>
<evidence type="ECO:0000256" key="6">
    <source>
        <dbReference type="ARBA" id="ARBA00022833"/>
    </source>
</evidence>
<dbReference type="GO" id="GO:0005524">
    <property type="term" value="F:ATP binding"/>
    <property type="evidence" value="ECO:0007669"/>
    <property type="project" value="UniProtKB-KW"/>
</dbReference>
<accession>X0WSD6</accession>
<evidence type="ECO:0000256" key="1">
    <source>
        <dbReference type="ARBA" id="ARBA00001947"/>
    </source>
</evidence>
<comment type="cofactor">
    <cofactor evidence="1">
        <name>Zn(2+)</name>
        <dbReference type="ChEBI" id="CHEBI:29105"/>
    </cofactor>
</comment>
<dbReference type="PANTHER" id="PTHR10890">
    <property type="entry name" value="CYSTEINYL-TRNA SYNTHETASE"/>
    <property type="match status" value="1"/>
</dbReference>
<feature type="domain" description="Cysteinyl-tRNA synthetase class Ia DALR" evidence="9">
    <location>
        <begin position="162"/>
        <end position="220"/>
    </location>
</feature>
<evidence type="ECO:0000256" key="5">
    <source>
        <dbReference type="ARBA" id="ARBA00022741"/>
    </source>
</evidence>
<evidence type="ECO:0000259" key="8">
    <source>
        <dbReference type="Pfam" id="PF01406"/>
    </source>
</evidence>
<dbReference type="InterPro" id="IPR014729">
    <property type="entry name" value="Rossmann-like_a/b/a_fold"/>
</dbReference>
<keyword evidence="5" id="KW-0547">Nucleotide-binding</keyword>
<comment type="subcellular location">
    <subcellularLocation>
        <location evidence="2">Cytoplasm</location>
    </subcellularLocation>
</comment>
<gene>
    <name evidence="10" type="ORF">S01H1_68662</name>
</gene>
<dbReference type="AlphaFoldDB" id="X0WSD6"/>
<feature type="non-terminal residue" evidence="10">
    <location>
        <position position="248"/>
    </location>
</feature>
<evidence type="ECO:0000259" key="9">
    <source>
        <dbReference type="Pfam" id="PF09190"/>
    </source>
</evidence>
<dbReference type="GO" id="GO:0004817">
    <property type="term" value="F:cysteine-tRNA ligase activity"/>
    <property type="evidence" value="ECO:0007669"/>
    <property type="project" value="InterPro"/>
</dbReference>
<organism evidence="10">
    <name type="scientific">marine sediment metagenome</name>
    <dbReference type="NCBI Taxonomy" id="412755"/>
    <lineage>
        <taxon>unclassified sequences</taxon>
        <taxon>metagenomes</taxon>
        <taxon>ecological metagenomes</taxon>
    </lineage>
</organism>
<dbReference type="InterPro" id="IPR032678">
    <property type="entry name" value="tRNA-synt_1_cat_dom"/>
</dbReference>
<proteinExistence type="predicted"/>
<keyword evidence="3" id="KW-0436">Ligase</keyword>
<dbReference type="GO" id="GO:0005829">
    <property type="term" value="C:cytosol"/>
    <property type="evidence" value="ECO:0007669"/>
    <property type="project" value="TreeGrafter"/>
</dbReference>